<keyword evidence="10" id="KW-1185">Reference proteome</keyword>
<dbReference type="PANTHER" id="PTHR30043:SF1">
    <property type="entry name" value="ABC TRANSPORT SYSTEM PERMEASE PROTEIN P69"/>
    <property type="match status" value="1"/>
</dbReference>
<dbReference type="CDD" id="cd06261">
    <property type="entry name" value="TM_PBP2"/>
    <property type="match status" value="1"/>
</dbReference>
<dbReference type="RefSeq" id="WP_190827632.1">
    <property type="nucleotide sequence ID" value="NZ_CAWPPI010000043.1"/>
</dbReference>
<dbReference type="InterPro" id="IPR035906">
    <property type="entry name" value="MetI-like_sf"/>
</dbReference>
<comment type="similarity">
    <text evidence="7">Belongs to the binding-protein-dependent transport system permease family.</text>
</comment>
<evidence type="ECO:0000256" key="7">
    <source>
        <dbReference type="RuleBase" id="RU363032"/>
    </source>
</evidence>
<evidence type="ECO:0000256" key="2">
    <source>
        <dbReference type="ARBA" id="ARBA00022448"/>
    </source>
</evidence>
<feature type="transmembrane region" description="Helical" evidence="7">
    <location>
        <begin position="82"/>
        <end position="102"/>
    </location>
</feature>
<evidence type="ECO:0000313" key="10">
    <source>
        <dbReference type="Proteomes" id="UP000629098"/>
    </source>
</evidence>
<name>A0A8J6XSA4_9CYAN</name>
<evidence type="ECO:0000256" key="5">
    <source>
        <dbReference type="ARBA" id="ARBA00022989"/>
    </source>
</evidence>
<organism evidence="9 10">
    <name type="scientific">Iningainema tapete BLCC-T55</name>
    <dbReference type="NCBI Taxonomy" id="2748662"/>
    <lineage>
        <taxon>Bacteria</taxon>
        <taxon>Bacillati</taxon>
        <taxon>Cyanobacteriota</taxon>
        <taxon>Cyanophyceae</taxon>
        <taxon>Nostocales</taxon>
        <taxon>Scytonemataceae</taxon>
        <taxon>Iningainema tapete</taxon>
    </lineage>
</organism>
<keyword evidence="4 7" id="KW-0812">Transmembrane</keyword>
<gene>
    <name evidence="9" type="primary">phnE</name>
    <name evidence="9" type="ORF">ICL16_11665</name>
</gene>
<dbReference type="GO" id="GO:0015416">
    <property type="term" value="F:ABC-type phosphonate transporter activity"/>
    <property type="evidence" value="ECO:0007669"/>
    <property type="project" value="InterPro"/>
</dbReference>
<sequence length="267" mass="29201">MKTLTWKWHWPSHNGLPPLSLIALLLVILLALGSTAALVEVDLVHIFQSTGRLFEFTRQLFAVPNWSYLPTLGTKMLETLEIAFLSTTLALILSLPLGILAARNSSLHPIVYHCSRNLLSVMRALPEVVWALIFVSAVGLGALPGVMALTFVTTGFMAKFFAESIEVVNSKAIEGITATGANWLQVINFAMLPQAFPDLIGTVLYILDHNLRTATIVGLVGAGGIGYELVTSIRLFNYSQLVMIVLTIYLAVTVLDRVSNQLRSRVI</sequence>
<dbReference type="PANTHER" id="PTHR30043">
    <property type="entry name" value="PHOSPHONATES TRANSPORT SYSTEM PERMEASE PROTEIN"/>
    <property type="match status" value="1"/>
</dbReference>
<dbReference type="NCBIfam" id="TIGR01097">
    <property type="entry name" value="PhnE"/>
    <property type="match status" value="1"/>
</dbReference>
<feature type="transmembrane region" description="Helical" evidence="7">
    <location>
        <begin position="128"/>
        <end position="152"/>
    </location>
</feature>
<keyword evidence="6 7" id="KW-0472">Membrane</keyword>
<keyword evidence="5 7" id="KW-1133">Transmembrane helix</keyword>
<evidence type="ECO:0000256" key="6">
    <source>
        <dbReference type="ARBA" id="ARBA00023136"/>
    </source>
</evidence>
<dbReference type="EMBL" id="JACXAE010000043">
    <property type="protein sequence ID" value="MBD2772708.1"/>
    <property type="molecule type" value="Genomic_DNA"/>
</dbReference>
<dbReference type="GO" id="GO:0005886">
    <property type="term" value="C:plasma membrane"/>
    <property type="evidence" value="ECO:0007669"/>
    <property type="project" value="UniProtKB-SubCell"/>
</dbReference>
<evidence type="ECO:0000256" key="4">
    <source>
        <dbReference type="ARBA" id="ARBA00022692"/>
    </source>
</evidence>
<dbReference type="AlphaFoldDB" id="A0A8J6XSA4"/>
<dbReference type="Proteomes" id="UP000629098">
    <property type="component" value="Unassembled WGS sequence"/>
</dbReference>
<evidence type="ECO:0000313" key="9">
    <source>
        <dbReference type="EMBL" id="MBD2772708.1"/>
    </source>
</evidence>
<dbReference type="SUPFAM" id="SSF161098">
    <property type="entry name" value="MetI-like"/>
    <property type="match status" value="1"/>
</dbReference>
<proteinExistence type="inferred from homology"/>
<comment type="caution">
    <text evidence="9">The sequence shown here is derived from an EMBL/GenBank/DDBJ whole genome shotgun (WGS) entry which is preliminary data.</text>
</comment>
<protein>
    <submittedName>
        <fullName evidence="9">Phosphonate ABC transporter, permease protein PhnE</fullName>
    </submittedName>
</protein>
<dbReference type="Pfam" id="PF00528">
    <property type="entry name" value="BPD_transp_1"/>
    <property type="match status" value="1"/>
</dbReference>
<dbReference type="PROSITE" id="PS50928">
    <property type="entry name" value="ABC_TM1"/>
    <property type="match status" value="1"/>
</dbReference>
<dbReference type="Gene3D" id="1.10.3720.10">
    <property type="entry name" value="MetI-like"/>
    <property type="match status" value="1"/>
</dbReference>
<dbReference type="InterPro" id="IPR005769">
    <property type="entry name" value="PhnE/PtxC"/>
</dbReference>
<accession>A0A8J6XSA4</accession>
<comment type="subcellular location">
    <subcellularLocation>
        <location evidence="1 7">Cell membrane</location>
        <topology evidence="1 7">Multi-pass membrane protein</topology>
    </subcellularLocation>
</comment>
<keyword evidence="2 7" id="KW-0813">Transport</keyword>
<evidence type="ECO:0000256" key="3">
    <source>
        <dbReference type="ARBA" id="ARBA00022475"/>
    </source>
</evidence>
<feature type="transmembrane region" description="Helical" evidence="7">
    <location>
        <begin position="235"/>
        <end position="255"/>
    </location>
</feature>
<evidence type="ECO:0000259" key="8">
    <source>
        <dbReference type="PROSITE" id="PS50928"/>
    </source>
</evidence>
<evidence type="ECO:0000256" key="1">
    <source>
        <dbReference type="ARBA" id="ARBA00004651"/>
    </source>
</evidence>
<keyword evidence="3" id="KW-1003">Cell membrane</keyword>
<dbReference type="InterPro" id="IPR000515">
    <property type="entry name" value="MetI-like"/>
</dbReference>
<feature type="domain" description="ABC transmembrane type-1" evidence="8">
    <location>
        <begin position="76"/>
        <end position="259"/>
    </location>
</feature>
<reference evidence="9" key="1">
    <citation type="submission" date="2020-09" db="EMBL/GenBank/DDBJ databases">
        <title>Iningainema tapete sp. nov. (Scytonemataceae, Cyanobacteria) from greenhouses in central Florida (USA) produces two types of nodularin with biosynthetic potential for microcystin-LR and anabaenopeptins.</title>
        <authorList>
            <person name="Berthold D.E."/>
            <person name="Lefler F.W."/>
            <person name="Huang I.-S."/>
            <person name="Abdulla H."/>
            <person name="Zimba P.V."/>
            <person name="Laughinghouse H.D. IV."/>
        </authorList>
    </citation>
    <scope>NUCLEOTIDE SEQUENCE</scope>
    <source>
        <strain evidence="9">BLCCT55</strain>
    </source>
</reference>